<dbReference type="Proteomes" id="UP000267469">
    <property type="component" value="Unassembled WGS sequence"/>
</dbReference>
<dbReference type="Pfam" id="PF13568">
    <property type="entry name" value="OMP_b-brl_2"/>
    <property type="match status" value="1"/>
</dbReference>
<sequence>MRSSFYVVYLVLFRCTIGVFAQESPAIHTLAPDSTVIDHKYKEDQIYLGVSYNILLNRPEDVKQNNLSRGIQFGVVKDMPLNKRRNIAMGIGVGYAYNAHFHNLQFLKGDEGMQYRVIPDSVDYSRNRMEAHLLEMPIEFRWRSSTAATYKFWRIYAGVKLGYVFAEGYKFVGDEKTKFSNKDISRFQAGLHLSAGYNTWNFYAYYGLRNLFEDGVVTESGEQIDMRSLKVGIIFYAL</sequence>
<evidence type="ECO:0000259" key="2">
    <source>
        <dbReference type="Pfam" id="PF13568"/>
    </source>
</evidence>
<evidence type="ECO:0000313" key="4">
    <source>
        <dbReference type="Proteomes" id="UP000267469"/>
    </source>
</evidence>
<dbReference type="AlphaFoldDB" id="A0A3N0EYZ7"/>
<comment type="caution">
    <text evidence="3">The sequence shown here is derived from an EMBL/GenBank/DDBJ whole genome shotgun (WGS) entry which is preliminary data.</text>
</comment>
<proteinExistence type="predicted"/>
<keyword evidence="1" id="KW-0732">Signal</keyword>
<dbReference type="RefSeq" id="WP_123214597.1">
    <property type="nucleotide sequence ID" value="NZ_RJTM01000013.1"/>
</dbReference>
<dbReference type="EMBL" id="RJTM01000013">
    <property type="protein sequence ID" value="RNL93065.1"/>
    <property type="molecule type" value="Genomic_DNA"/>
</dbReference>
<evidence type="ECO:0000313" key="3">
    <source>
        <dbReference type="EMBL" id="RNL93065.1"/>
    </source>
</evidence>
<keyword evidence="4" id="KW-1185">Reference proteome</keyword>
<accession>A0A3N0EYZ7</accession>
<feature type="domain" description="Outer membrane protein beta-barrel" evidence="2">
    <location>
        <begin position="20"/>
        <end position="213"/>
    </location>
</feature>
<evidence type="ECO:0000256" key="1">
    <source>
        <dbReference type="SAM" id="SignalP"/>
    </source>
</evidence>
<name>A0A3N0EYZ7_SINP1</name>
<protein>
    <submittedName>
        <fullName evidence="3">PorT family protein</fullName>
    </submittedName>
</protein>
<feature type="signal peptide" evidence="1">
    <location>
        <begin position="1"/>
        <end position="21"/>
    </location>
</feature>
<gene>
    <name evidence="3" type="ORF">ED312_03225</name>
</gene>
<dbReference type="OrthoDB" id="959017at2"/>
<organism evidence="3 4">
    <name type="scientific">Sinomicrobium pectinilyticum</name>
    <dbReference type="NCBI Taxonomy" id="1084421"/>
    <lineage>
        <taxon>Bacteria</taxon>
        <taxon>Pseudomonadati</taxon>
        <taxon>Bacteroidota</taxon>
        <taxon>Flavobacteriia</taxon>
        <taxon>Flavobacteriales</taxon>
        <taxon>Flavobacteriaceae</taxon>
        <taxon>Sinomicrobium</taxon>
    </lineage>
</organism>
<dbReference type="InterPro" id="IPR025665">
    <property type="entry name" value="Beta-barrel_OMP_2"/>
</dbReference>
<feature type="chain" id="PRO_5018081706" evidence="1">
    <location>
        <begin position="22"/>
        <end position="238"/>
    </location>
</feature>
<reference evidence="3 4" key="1">
    <citation type="submission" date="2018-10" db="EMBL/GenBank/DDBJ databases">
        <title>Sinomicrobium pectinilyticum sp. nov., a pectinase-producing bacterium isolated from alkaline and saline soil, and emended description of the genus Sinomicrobium.</title>
        <authorList>
            <person name="Cheng B."/>
            <person name="Li C."/>
            <person name="Lai Q."/>
            <person name="Du M."/>
            <person name="Shao Z."/>
            <person name="Xu P."/>
            <person name="Yang C."/>
        </authorList>
    </citation>
    <scope>NUCLEOTIDE SEQUENCE [LARGE SCALE GENOMIC DNA]</scope>
    <source>
        <strain evidence="3 4">5DNS001</strain>
    </source>
</reference>